<evidence type="ECO:0000256" key="9">
    <source>
        <dbReference type="RuleBase" id="RU003357"/>
    </source>
</evidence>
<dbReference type="RefSeq" id="WP_100992599.1">
    <property type="nucleotide sequence ID" value="NZ_CP025096.1"/>
</dbReference>
<evidence type="ECO:0000256" key="6">
    <source>
        <dbReference type="ARBA" id="ARBA00023136"/>
    </source>
</evidence>
<evidence type="ECO:0000256" key="5">
    <source>
        <dbReference type="ARBA" id="ARBA00023077"/>
    </source>
</evidence>
<keyword evidence="2 8" id="KW-0813">Transport</keyword>
<dbReference type="Gene3D" id="2.40.170.20">
    <property type="entry name" value="TonB-dependent receptor, beta-barrel domain"/>
    <property type="match status" value="1"/>
</dbReference>
<keyword evidence="3 8" id="KW-1134">Transmembrane beta strand</keyword>
<keyword evidence="11" id="KW-0732">Signal</keyword>
<keyword evidence="14" id="KW-0675">Receptor</keyword>
<organism evidence="14 15">
    <name type="scientific">Spirosoma pollinicola</name>
    <dbReference type="NCBI Taxonomy" id="2057025"/>
    <lineage>
        <taxon>Bacteria</taxon>
        <taxon>Pseudomonadati</taxon>
        <taxon>Bacteroidota</taxon>
        <taxon>Cytophagia</taxon>
        <taxon>Cytophagales</taxon>
        <taxon>Cytophagaceae</taxon>
        <taxon>Spirosoma</taxon>
    </lineage>
</organism>
<evidence type="ECO:0000256" key="2">
    <source>
        <dbReference type="ARBA" id="ARBA00022448"/>
    </source>
</evidence>
<feature type="chain" id="PRO_5015004937" evidence="11">
    <location>
        <begin position="22"/>
        <end position="1058"/>
    </location>
</feature>
<dbReference type="InterPro" id="IPR036942">
    <property type="entry name" value="Beta-barrel_TonB_sf"/>
</dbReference>
<keyword evidence="7 8" id="KW-0998">Cell outer membrane</keyword>
<dbReference type="InterPro" id="IPR000531">
    <property type="entry name" value="Beta-barrel_TonB"/>
</dbReference>
<evidence type="ECO:0000256" key="11">
    <source>
        <dbReference type="SAM" id="SignalP"/>
    </source>
</evidence>
<dbReference type="Gene3D" id="2.170.130.10">
    <property type="entry name" value="TonB-dependent receptor, plug domain"/>
    <property type="match status" value="1"/>
</dbReference>
<evidence type="ECO:0000256" key="10">
    <source>
        <dbReference type="SAM" id="MobiDB-lite"/>
    </source>
</evidence>
<feature type="domain" description="TonB-dependent receptor plug" evidence="13">
    <location>
        <begin position="149"/>
        <end position="257"/>
    </location>
</feature>
<keyword evidence="15" id="KW-1185">Reference proteome</keyword>
<name>A0A2K8Z863_9BACT</name>
<dbReference type="AlphaFoldDB" id="A0A2K8Z863"/>
<evidence type="ECO:0000313" key="14">
    <source>
        <dbReference type="EMBL" id="AUD06048.1"/>
    </source>
</evidence>
<dbReference type="PROSITE" id="PS52016">
    <property type="entry name" value="TONB_DEPENDENT_REC_3"/>
    <property type="match status" value="1"/>
</dbReference>
<dbReference type="Proteomes" id="UP000232883">
    <property type="component" value="Chromosome"/>
</dbReference>
<dbReference type="InterPro" id="IPR012910">
    <property type="entry name" value="Plug_dom"/>
</dbReference>
<dbReference type="InterPro" id="IPR037066">
    <property type="entry name" value="Plug_dom_sf"/>
</dbReference>
<evidence type="ECO:0000256" key="1">
    <source>
        <dbReference type="ARBA" id="ARBA00004571"/>
    </source>
</evidence>
<evidence type="ECO:0000259" key="13">
    <source>
        <dbReference type="Pfam" id="PF07715"/>
    </source>
</evidence>
<dbReference type="Pfam" id="PF13715">
    <property type="entry name" value="CarbopepD_reg_2"/>
    <property type="match status" value="1"/>
</dbReference>
<dbReference type="InterPro" id="IPR039426">
    <property type="entry name" value="TonB-dep_rcpt-like"/>
</dbReference>
<comment type="similarity">
    <text evidence="8 9">Belongs to the TonB-dependent receptor family.</text>
</comment>
<evidence type="ECO:0000256" key="7">
    <source>
        <dbReference type="ARBA" id="ARBA00023237"/>
    </source>
</evidence>
<evidence type="ECO:0000313" key="15">
    <source>
        <dbReference type="Proteomes" id="UP000232883"/>
    </source>
</evidence>
<keyword evidence="4 8" id="KW-0812">Transmembrane</keyword>
<protein>
    <submittedName>
        <fullName evidence="14">TonB-dependent receptor</fullName>
    </submittedName>
</protein>
<dbReference type="SUPFAM" id="SSF56935">
    <property type="entry name" value="Porins"/>
    <property type="match status" value="1"/>
</dbReference>
<feature type="region of interest" description="Disordered" evidence="10">
    <location>
        <begin position="945"/>
        <end position="964"/>
    </location>
</feature>
<dbReference type="Gene3D" id="2.60.40.1120">
    <property type="entry name" value="Carboxypeptidase-like, regulatory domain"/>
    <property type="match status" value="1"/>
</dbReference>
<sequence>MKKIYLLTLLSLTAVSVSTLAQPSTMDTRSGAAPASRQLLVKYVTRPQTDARSGAIDIVVSGKVVDEKGAELPGVSVAVKGSTQGTTTDGTGRFRITVPNPSAVLVFSFVGYVSQEIVVGSQTALTVALLPGNQTLSEVVVVGYGSQRRQDITSAVSVINMRDIGEQPANNPNQILQGRAPGVVVKQTSGTPGGEFQVRVRGIGSLGAGSDPLYVIDGFVVGTSVGQNLNPNDIESVSVLKDAASTAIYGARGSNGVVLITTKQAKDGKVNVNLALDYGIQTVPRSRRTSMMNGFEFAQFKKEIFQDQIRILQKREPTENEIPIGIRFPEQTKYSTNWFDLITRDNAPYSDANLTISSGAGPIKALVSAGYYKENGVVKNTNYDRFSLRTNLGGQVTKLINFGVNINGSYTRQNLANTVGRGGVVGSALVIDPRATPYNADGSLVPYINGIDGVFGFPNPLFVLENVQRRRNIADLLTNGFIELSFLKYFKFRTSANIRLKNNTFKEYVPSTIGLGVASGSSGAPPRNATETDNTEELTNYSLDQLLTFKPQLPVNHTLDVLVGYTAQQERVRGFTGTGNTFPDDLVPFLGSASIRSANSYEYGWSLLAFLGRVNYSYNDKYLLSATFRREGSSRFGANSKYGNFPAASIGWRLTEESFMPKTAWLSDLKLRASWGVTGNNDIGNYPSLAFVGANNYIQGNAFAPGKTVSSFANQDLKWEISNQVDIGMDLALFNSKLIFNVEYYKKITNDMLLPVSIPSVSGFTTSLANIGKVENHGFEVGAEYRTSFGQFNFRTNANISFNRNRILAIKGINDALYYGEFYSGYNVQKVGRPVGMIYGYQKIGIFNTQAEIDAAPKQDGAIPGAMKFADTNGDGIISYDTKDMVEIGNPNPAFTWAWTLAGDYKKFDFNILFLGAQNFAIYRNIESSTMNMDGVFNVQTKAKDRWRSPENPGPNPSDVHSQGGTSYFKWSRESSNRYVYDASYVWLKTITIGYNLPKFKSVLSNARIFVTGNNLFLFTKYPGSNPDVSTRSTTEPNIDDEAYPVPRTIATGIKLNF</sequence>
<evidence type="ECO:0000256" key="8">
    <source>
        <dbReference type="PROSITE-ProRule" id="PRU01360"/>
    </source>
</evidence>
<dbReference type="InterPro" id="IPR023996">
    <property type="entry name" value="TonB-dep_OMP_SusC/RagA"/>
</dbReference>
<feature type="signal peptide" evidence="11">
    <location>
        <begin position="1"/>
        <end position="21"/>
    </location>
</feature>
<dbReference type="GO" id="GO:0009279">
    <property type="term" value="C:cell outer membrane"/>
    <property type="evidence" value="ECO:0007669"/>
    <property type="project" value="UniProtKB-SubCell"/>
</dbReference>
<evidence type="ECO:0000259" key="12">
    <source>
        <dbReference type="Pfam" id="PF00593"/>
    </source>
</evidence>
<dbReference type="Pfam" id="PF00593">
    <property type="entry name" value="TonB_dep_Rec_b-barrel"/>
    <property type="match status" value="1"/>
</dbReference>
<dbReference type="InterPro" id="IPR008969">
    <property type="entry name" value="CarboxyPept-like_regulatory"/>
</dbReference>
<comment type="subcellular location">
    <subcellularLocation>
        <location evidence="1 8">Cell outer membrane</location>
        <topology evidence="1 8">Multi-pass membrane protein</topology>
    </subcellularLocation>
</comment>
<keyword evidence="5 9" id="KW-0798">TonB box</keyword>
<dbReference type="NCBIfam" id="TIGR04056">
    <property type="entry name" value="OMP_RagA_SusC"/>
    <property type="match status" value="1"/>
</dbReference>
<reference evidence="14 15" key="1">
    <citation type="submission" date="2017-11" db="EMBL/GenBank/DDBJ databases">
        <title>Taxonomic description and genome sequences of Spirosoma HA7 sp. nov., isolated from pollen microhabitat of Corylus avellana.</title>
        <authorList>
            <person name="Ambika Manirajan B."/>
            <person name="Suarez C."/>
            <person name="Ratering S."/>
            <person name="Geissler-Plaum R."/>
            <person name="Cardinale M."/>
            <person name="Sylvia S."/>
        </authorList>
    </citation>
    <scope>NUCLEOTIDE SEQUENCE [LARGE SCALE GENOMIC DNA]</scope>
    <source>
        <strain evidence="14 15">HA7</strain>
    </source>
</reference>
<dbReference type="InterPro" id="IPR023997">
    <property type="entry name" value="TonB-dep_OMP_SusC/RagA_CS"/>
</dbReference>
<keyword evidence="6 8" id="KW-0472">Membrane</keyword>
<evidence type="ECO:0000256" key="3">
    <source>
        <dbReference type="ARBA" id="ARBA00022452"/>
    </source>
</evidence>
<dbReference type="NCBIfam" id="TIGR04057">
    <property type="entry name" value="SusC_RagA_signa"/>
    <property type="match status" value="1"/>
</dbReference>
<feature type="domain" description="TonB-dependent receptor-like beta-barrel" evidence="12">
    <location>
        <begin position="508"/>
        <end position="807"/>
    </location>
</feature>
<accession>A0A2K8Z863</accession>
<evidence type="ECO:0000256" key="4">
    <source>
        <dbReference type="ARBA" id="ARBA00022692"/>
    </source>
</evidence>
<dbReference type="SUPFAM" id="SSF49464">
    <property type="entry name" value="Carboxypeptidase regulatory domain-like"/>
    <property type="match status" value="1"/>
</dbReference>
<dbReference type="OrthoDB" id="9768177at2"/>
<dbReference type="Pfam" id="PF07715">
    <property type="entry name" value="Plug"/>
    <property type="match status" value="1"/>
</dbReference>
<gene>
    <name evidence="14" type="ORF">CWM47_31910</name>
</gene>
<dbReference type="EMBL" id="CP025096">
    <property type="protein sequence ID" value="AUD06048.1"/>
    <property type="molecule type" value="Genomic_DNA"/>
</dbReference>
<dbReference type="KEGG" id="spir:CWM47_31910"/>
<proteinExistence type="inferred from homology"/>